<evidence type="ECO:0000313" key="2">
    <source>
        <dbReference type="EMBL" id="ODM23973.1"/>
    </source>
</evidence>
<feature type="compositionally biased region" description="Acidic residues" evidence="1">
    <location>
        <begin position="65"/>
        <end position="88"/>
    </location>
</feature>
<evidence type="ECO:0000313" key="3">
    <source>
        <dbReference type="Proteomes" id="UP000094569"/>
    </source>
</evidence>
<protein>
    <submittedName>
        <fullName evidence="2">Uncharacterized protein</fullName>
    </submittedName>
</protein>
<organism evidence="2 3">
    <name type="scientific">Aspergillus cristatus</name>
    <name type="common">Chinese Fuzhuan brick tea-fermentation fungus</name>
    <name type="synonym">Eurotium cristatum</name>
    <dbReference type="NCBI Taxonomy" id="573508"/>
    <lineage>
        <taxon>Eukaryota</taxon>
        <taxon>Fungi</taxon>
        <taxon>Dikarya</taxon>
        <taxon>Ascomycota</taxon>
        <taxon>Pezizomycotina</taxon>
        <taxon>Eurotiomycetes</taxon>
        <taxon>Eurotiomycetidae</taxon>
        <taxon>Eurotiales</taxon>
        <taxon>Aspergillaceae</taxon>
        <taxon>Aspergillus</taxon>
        <taxon>Aspergillus subgen. Aspergillus</taxon>
    </lineage>
</organism>
<dbReference type="EMBL" id="JXNT01000001">
    <property type="protein sequence ID" value="ODM23973.1"/>
    <property type="molecule type" value="Genomic_DNA"/>
</dbReference>
<feature type="compositionally biased region" description="Basic and acidic residues" evidence="1">
    <location>
        <begin position="169"/>
        <end position="188"/>
    </location>
</feature>
<feature type="region of interest" description="Disordered" evidence="1">
    <location>
        <begin position="158"/>
        <end position="199"/>
    </location>
</feature>
<evidence type="ECO:0000256" key="1">
    <source>
        <dbReference type="SAM" id="MobiDB-lite"/>
    </source>
</evidence>
<proteinExistence type="predicted"/>
<dbReference type="Proteomes" id="UP000094569">
    <property type="component" value="Unassembled WGS sequence"/>
</dbReference>
<accession>A0A1E3BSL7</accession>
<feature type="compositionally biased region" description="Polar residues" evidence="1">
    <location>
        <begin position="189"/>
        <end position="199"/>
    </location>
</feature>
<reference evidence="2 3" key="1">
    <citation type="journal article" date="2016" name="BMC Genomics">
        <title>Comparative genomic and transcriptomic analyses of the Fuzhuan brick tea-fermentation fungus Aspergillus cristatus.</title>
        <authorList>
            <person name="Ge Y."/>
            <person name="Wang Y."/>
            <person name="Liu Y."/>
            <person name="Tan Y."/>
            <person name="Ren X."/>
            <person name="Zhang X."/>
            <person name="Hyde K.D."/>
            <person name="Liu Y."/>
            <person name="Liu Z."/>
        </authorList>
    </citation>
    <scope>NUCLEOTIDE SEQUENCE [LARGE SCALE GENOMIC DNA]</scope>
    <source>
        <strain evidence="2 3">GZAAS20.1005</strain>
    </source>
</reference>
<sequence length="199" mass="22122">MTLPRSGSFQPVTSPTTIIQYSWLRKKITRGSEKQLYGDGTGKKQLGAHFKSFSDSLSQVMTKGEDDDSEDEGDNDNNDDADAADEDKPELVSKVCLSEMVRAISQGSDMHKLAPQPTFISWVNEHQMKIKIGTSGKPTTVKNDGSIYIVKEMGPRRRERAKLPITNYEAKRRDAGGVKRKAGQKEKFTSSSSHGQLQR</sequence>
<dbReference type="VEuPathDB" id="FungiDB:SI65_01563"/>
<feature type="region of interest" description="Disordered" evidence="1">
    <location>
        <begin position="57"/>
        <end position="92"/>
    </location>
</feature>
<keyword evidence="3" id="KW-1185">Reference proteome</keyword>
<dbReference type="AlphaFoldDB" id="A0A1E3BSL7"/>
<gene>
    <name evidence="2" type="ORF">SI65_01563</name>
</gene>
<comment type="caution">
    <text evidence="2">The sequence shown here is derived from an EMBL/GenBank/DDBJ whole genome shotgun (WGS) entry which is preliminary data.</text>
</comment>
<name>A0A1E3BSL7_ASPCR</name>